<sequence length="109" mass="11227">MGARFAVELLLVRHCPNADAARRLLTESLDALGLDVAVVERVGEFPSPTIVVAGRDVVTGDVPASGVTACRLDLPTRSQIELALQSAMQSGNVDTAAPSCGVNAPTGTQ</sequence>
<accession>A0ABV9WLY8</accession>
<proteinExistence type="predicted"/>
<keyword evidence="1" id="KW-0456">Lyase</keyword>
<reference evidence="2" key="1">
    <citation type="journal article" date="2019" name="Int. J. Syst. Evol. Microbiol.">
        <title>The Global Catalogue of Microorganisms (GCM) 10K type strain sequencing project: providing services to taxonomists for standard genome sequencing and annotation.</title>
        <authorList>
            <consortium name="The Broad Institute Genomics Platform"/>
            <consortium name="The Broad Institute Genome Sequencing Center for Infectious Disease"/>
            <person name="Wu L."/>
            <person name="Ma J."/>
        </authorList>
    </citation>
    <scope>NUCLEOTIDE SEQUENCE [LARGE SCALE GENOMIC DNA]</scope>
    <source>
        <strain evidence="2">CGMCC 4.7152</strain>
    </source>
</reference>
<keyword evidence="2" id="KW-1185">Reference proteome</keyword>
<organism evidence="1 2">
    <name type="scientific">Dactylosporangium cerinum</name>
    <dbReference type="NCBI Taxonomy" id="1434730"/>
    <lineage>
        <taxon>Bacteria</taxon>
        <taxon>Bacillati</taxon>
        <taxon>Actinomycetota</taxon>
        <taxon>Actinomycetes</taxon>
        <taxon>Micromonosporales</taxon>
        <taxon>Micromonosporaceae</taxon>
        <taxon>Dactylosporangium</taxon>
    </lineage>
</organism>
<dbReference type="EMBL" id="JBHSIU010000130">
    <property type="protein sequence ID" value="MFC5008274.1"/>
    <property type="molecule type" value="Genomic_DNA"/>
</dbReference>
<evidence type="ECO:0000313" key="1">
    <source>
        <dbReference type="EMBL" id="MFC5008274.1"/>
    </source>
</evidence>
<dbReference type="Proteomes" id="UP001595912">
    <property type="component" value="Unassembled WGS sequence"/>
</dbReference>
<name>A0ABV9WLY8_9ACTN</name>
<comment type="caution">
    <text evidence="1">The sequence shown here is derived from an EMBL/GenBank/DDBJ whole genome shotgun (WGS) entry which is preliminary data.</text>
</comment>
<gene>
    <name evidence="1" type="ORF">ACFPIJ_62000</name>
</gene>
<evidence type="ECO:0000313" key="2">
    <source>
        <dbReference type="Proteomes" id="UP001595912"/>
    </source>
</evidence>
<protein>
    <submittedName>
        <fullName evidence="1">Alkylmercury lyase</fullName>
    </submittedName>
</protein>
<dbReference type="RefSeq" id="WP_380128931.1">
    <property type="nucleotide sequence ID" value="NZ_JBHSIU010000130.1"/>
</dbReference>
<dbReference type="GO" id="GO:0016829">
    <property type="term" value="F:lyase activity"/>
    <property type="evidence" value="ECO:0007669"/>
    <property type="project" value="UniProtKB-KW"/>
</dbReference>